<protein>
    <submittedName>
        <fullName evidence="6">TetR/AcrR family transcriptional regulator</fullName>
    </submittedName>
</protein>
<dbReference type="InterPro" id="IPR001647">
    <property type="entry name" value="HTH_TetR"/>
</dbReference>
<evidence type="ECO:0000256" key="4">
    <source>
        <dbReference type="PROSITE-ProRule" id="PRU00335"/>
    </source>
</evidence>
<dbReference type="GO" id="GO:0000976">
    <property type="term" value="F:transcription cis-regulatory region binding"/>
    <property type="evidence" value="ECO:0007669"/>
    <property type="project" value="TreeGrafter"/>
</dbReference>
<dbReference type="PRINTS" id="PR00455">
    <property type="entry name" value="HTHTETR"/>
</dbReference>
<feature type="domain" description="HTH tetR-type" evidence="5">
    <location>
        <begin position="10"/>
        <end position="70"/>
    </location>
</feature>
<dbReference type="InterPro" id="IPR009057">
    <property type="entry name" value="Homeodomain-like_sf"/>
</dbReference>
<keyword evidence="2 4" id="KW-0238">DNA-binding</keyword>
<evidence type="ECO:0000256" key="1">
    <source>
        <dbReference type="ARBA" id="ARBA00023015"/>
    </source>
</evidence>
<dbReference type="Gene3D" id="1.10.357.10">
    <property type="entry name" value="Tetracycline Repressor, domain 2"/>
    <property type="match status" value="1"/>
</dbReference>
<evidence type="ECO:0000259" key="5">
    <source>
        <dbReference type="PROSITE" id="PS50977"/>
    </source>
</evidence>
<evidence type="ECO:0000256" key="3">
    <source>
        <dbReference type="ARBA" id="ARBA00023163"/>
    </source>
</evidence>
<dbReference type="EMBL" id="JAGTUU010000004">
    <property type="protein sequence ID" value="MBS0124507.1"/>
    <property type="molecule type" value="Genomic_DNA"/>
</dbReference>
<dbReference type="SUPFAM" id="SSF48498">
    <property type="entry name" value="Tetracyclin repressor-like, C-terminal domain"/>
    <property type="match status" value="1"/>
</dbReference>
<feature type="DNA-binding region" description="H-T-H motif" evidence="4">
    <location>
        <begin position="33"/>
        <end position="52"/>
    </location>
</feature>
<dbReference type="Proteomes" id="UP000681356">
    <property type="component" value="Unassembled WGS sequence"/>
</dbReference>
<evidence type="ECO:0000256" key="2">
    <source>
        <dbReference type="ARBA" id="ARBA00023125"/>
    </source>
</evidence>
<dbReference type="SUPFAM" id="SSF46689">
    <property type="entry name" value="Homeodomain-like"/>
    <property type="match status" value="1"/>
</dbReference>
<dbReference type="PANTHER" id="PTHR30055:SF234">
    <property type="entry name" value="HTH-TYPE TRANSCRIPTIONAL REGULATOR BETI"/>
    <property type="match status" value="1"/>
</dbReference>
<name>A0A8J7WBJ5_9RHOB</name>
<sequence>MTSLRARQKEDRRKRIVASAKTLFRKSGYDRTTIEAIAESAGVSGVTVHNYYGTKAGVLLALVIENDALLLRRLDESLPRDETDLIALTVCFARVVMDHATSHLEKAIWRQVLAAVTAESETPLGRAYAKLDRQLAYVLVNRIEALQRDGHLPARVDPVHLGMALFHLQNARFVQFVSAEGLRPDEIETRLRNDLTALFAVCSR</sequence>
<comment type="caution">
    <text evidence="6">The sequence shown here is derived from an EMBL/GenBank/DDBJ whole genome shotgun (WGS) entry which is preliminary data.</text>
</comment>
<organism evidence="6 7">
    <name type="scientific">Thetidibacter halocola</name>
    <dbReference type="NCBI Taxonomy" id="2827239"/>
    <lineage>
        <taxon>Bacteria</taxon>
        <taxon>Pseudomonadati</taxon>
        <taxon>Pseudomonadota</taxon>
        <taxon>Alphaproteobacteria</taxon>
        <taxon>Rhodobacterales</taxon>
        <taxon>Roseobacteraceae</taxon>
        <taxon>Thetidibacter</taxon>
    </lineage>
</organism>
<dbReference type="GO" id="GO:0003700">
    <property type="term" value="F:DNA-binding transcription factor activity"/>
    <property type="evidence" value="ECO:0007669"/>
    <property type="project" value="TreeGrafter"/>
</dbReference>
<dbReference type="InterPro" id="IPR050109">
    <property type="entry name" value="HTH-type_TetR-like_transc_reg"/>
</dbReference>
<dbReference type="AlphaFoldDB" id="A0A8J7WBJ5"/>
<evidence type="ECO:0000313" key="7">
    <source>
        <dbReference type="Proteomes" id="UP000681356"/>
    </source>
</evidence>
<dbReference type="PROSITE" id="PS50977">
    <property type="entry name" value="HTH_TETR_2"/>
    <property type="match status" value="1"/>
</dbReference>
<evidence type="ECO:0000313" key="6">
    <source>
        <dbReference type="EMBL" id="MBS0124507.1"/>
    </source>
</evidence>
<proteinExistence type="predicted"/>
<dbReference type="RefSeq" id="WP_212536479.1">
    <property type="nucleotide sequence ID" value="NZ_JAGTUU010000004.1"/>
</dbReference>
<dbReference type="PANTHER" id="PTHR30055">
    <property type="entry name" value="HTH-TYPE TRANSCRIPTIONAL REGULATOR RUTR"/>
    <property type="match status" value="1"/>
</dbReference>
<reference evidence="6" key="1">
    <citation type="submission" date="2021-04" db="EMBL/GenBank/DDBJ databases">
        <authorList>
            <person name="Yoon J."/>
        </authorList>
    </citation>
    <scope>NUCLEOTIDE SEQUENCE</scope>
    <source>
        <strain evidence="6">KMU-90</strain>
    </source>
</reference>
<keyword evidence="1" id="KW-0805">Transcription regulation</keyword>
<keyword evidence="7" id="KW-1185">Reference proteome</keyword>
<keyword evidence="3" id="KW-0804">Transcription</keyword>
<dbReference type="Pfam" id="PF00440">
    <property type="entry name" value="TetR_N"/>
    <property type="match status" value="1"/>
</dbReference>
<dbReference type="InterPro" id="IPR036271">
    <property type="entry name" value="Tet_transcr_reg_TetR-rel_C_sf"/>
</dbReference>
<gene>
    <name evidence="6" type="ORF">KB874_10200</name>
</gene>
<accession>A0A8J7WBJ5</accession>